<evidence type="ECO:0000313" key="2">
    <source>
        <dbReference type="Proteomes" id="UP000324585"/>
    </source>
</evidence>
<protein>
    <submittedName>
        <fullName evidence="1">Uncharacterized protein</fullName>
    </submittedName>
</protein>
<accession>A0A5J4YVX9</accession>
<evidence type="ECO:0000313" key="1">
    <source>
        <dbReference type="EMBL" id="KAA8495661.1"/>
    </source>
</evidence>
<gene>
    <name evidence="1" type="ORF">FVE85_1816</name>
</gene>
<reference evidence="2" key="1">
    <citation type="journal article" date="2019" name="Nat. Commun.">
        <title>Expansion of phycobilisome linker gene families in mesophilic red algae.</title>
        <authorList>
            <person name="Lee J."/>
            <person name="Kim D."/>
            <person name="Bhattacharya D."/>
            <person name="Yoon H.S."/>
        </authorList>
    </citation>
    <scope>NUCLEOTIDE SEQUENCE [LARGE SCALE GENOMIC DNA]</scope>
    <source>
        <strain evidence="2">CCMP 1328</strain>
    </source>
</reference>
<dbReference type="Proteomes" id="UP000324585">
    <property type="component" value="Unassembled WGS sequence"/>
</dbReference>
<organism evidence="1 2">
    <name type="scientific">Porphyridium purpureum</name>
    <name type="common">Red alga</name>
    <name type="synonym">Porphyridium cruentum</name>
    <dbReference type="NCBI Taxonomy" id="35688"/>
    <lineage>
        <taxon>Eukaryota</taxon>
        <taxon>Rhodophyta</taxon>
        <taxon>Bangiophyceae</taxon>
        <taxon>Porphyridiales</taxon>
        <taxon>Porphyridiaceae</taxon>
        <taxon>Porphyridium</taxon>
    </lineage>
</organism>
<sequence length="165" mass="18192">MVAFVHSTDALWRCLVSAGKRQPKVASSLHATRALNGGSVRNRRISLQGMDTSLRSANRALITVLEELGDLVTEELRRSYLVDATVKDSQWLDEEETSSQQARPKYEGKSCPTCQDTGFVPCDTCGASGVVRRPGEEYVFFCDACCGKKKLRCHDCGGKCYMCVD</sequence>
<comment type="caution">
    <text evidence="1">The sequence shown here is derived from an EMBL/GenBank/DDBJ whole genome shotgun (WGS) entry which is preliminary data.</text>
</comment>
<dbReference type="AlphaFoldDB" id="A0A5J4YVX9"/>
<name>A0A5J4YVX9_PORPP</name>
<proteinExistence type="predicted"/>
<dbReference type="EMBL" id="VRMN01000003">
    <property type="protein sequence ID" value="KAA8495661.1"/>
    <property type="molecule type" value="Genomic_DNA"/>
</dbReference>
<keyword evidence="2" id="KW-1185">Reference proteome</keyword>